<dbReference type="InterPro" id="IPR029063">
    <property type="entry name" value="SAM-dependent_MTases_sf"/>
</dbReference>
<feature type="compositionally biased region" description="Polar residues" evidence="1">
    <location>
        <begin position="1"/>
        <end position="14"/>
    </location>
</feature>
<evidence type="ECO:0000313" key="2">
    <source>
        <dbReference type="EMBL" id="MFC1404258.1"/>
    </source>
</evidence>
<name>A0ABV6US30_9ACTN</name>
<comment type="caution">
    <text evidence="2">The sequence shown here is derived from an EMBL/GenBank/DDBJ whole genome shotgun (WGS) entry which is preliminary data.</text>
</comment>
<evidence type="ECO:0000313" key="3">
    <source>
        <dbReference type="Proteomes" id="UP001592528"/>
    </source>
</evidence>
<sequence>MTPTTTAAAPSQIHTPTPTPIPTVTPALHPAPTPTPTPWAADPFAEAIRRGRGPLWLRRTDGHRYPLDVARWCAAPDAADRTLLRRCLHRGLPAIDLGCGPGRLVAELQAHGLPALGVDITRAAVARTRGLGGSALCRSVFDPLPGEGRWGTALLADGNVGIGGDPGALLARAADLLGPCGHLLVEVESEELEERVTVAVEDASGRRGPTFRWARLGAAATLREAVGRFDLADSWTAGGRSFLALERL</sequence>
<evidence type="ECO:0000256" key="1">
    <source>
        <dbReference type="SAM" id="MobiDB-lite"/>
    </source>
</evidence>
<organism evidence="2 3">
    <name type="scientific">Streptacidiphilus cavernicola</name>
    <dbReference type="NCBI Taxonomy" id="3342716"/>
    <lineage>
        <taxon>Bacteria</taxon>
        <taxon>Bacillati</taxon>
        <taxon>Actinomycetota</taxon>
        <taxon>Actinomycetes</taxon>
        <taxon>Kitasatosporales</taxon>
        <taxon>Streptomycetaceae</taxon>
        <taxon>Streptacidiphilus</taxon>
    </lineage>
</organism>
<dbReference type="EMBL" id="JBHEZZ010000014">
    <property type="protein sequence ID" value="MFC1404258.1"/>
    <property type="molecule type" value="Genomic_DNA"/>
</dbReference>
<gene>
    <name evidence="2" type="ORF">ACEZDJ_23475</name>
</gene>
<feature type="region of interest" description="Disordered" evidence="1">
    <location>
        <begin position="1"/>
        <end position="41"/>
    </location>
</feature>
<feature type="compositionally biased region" description="Pro residues" evidence="1">
    <location>
        <begin position="17"/>
        <end position="37"/>
    </location>
</feature>
<dbReference type="GO" id="GO:0008168">
    <property type="term" value="F:methyltransferase activity"/>
    <property type="evidence" value="ECO:0007669"/>
    <property type="project" value="UniProtKB-KW"/>
</dbReference>
<protein>
    <submittedName>
        <fullName evidence="2">SAM-dependent methyltransferase</fullName>
    </submittedName>
</protein>
<keyword evidence="2" id="KW-0808">Transferase</keyword>
<proteinExistence type="predicted"/>
<keyword evidence="2" id="KW-0489">Methyltransferase</keyword>
<accession>A0ABV6US30</accession>
<dbReference type="GO" id="GO:0032259">
    <property type="term" value="P:methylation"/>
    <property type="evidence" value="ECO:0007669"/>
    <property type="project" value="UniProtKB-KW"/>
</dbReference>
<dbReference type="Proteomes" id="UP001592528">
    <property type="component" value="Unassembled WGS sequence"/>
</dbReference>
<dbReference type="Gene3D" id="3.40.50.150">
    <property type="entry name" value="Vaccinia Virus protein VP39"/>
    <property type="match status" value="1"/>
</dbReference>
<dbReference type="SUPFAM" id="SSF53335">
    <property type="entry name" value="S-adenosyl-L-methionine-dependent methyltransferases"/>
    <property type="match status" value="1"/>
</dbReference>
<dbReference type="RefSeq" id="WP_380523355.1">
    <property type="nucleotide sequence ID" value="NZ_JBHEZZ010000014.1"/>
</dbReference>
<keyword evidence="3" id="KW-1185">Reference proteome</keyword>
<reference evidence="2 3" key="1">
    <citation type="submission" date="2024-09" db="EMBL/GenBank/DDBJ databases">
        <authorList>
            <person name="Lee S.D."/>
        </authorList>
    </citation>
    <scope>NUCLEOTIDE SEQUENCE [LARGE SCALE GENOMIC DNA]</scope>
    <source>
        <strain evidence="2 3">N1-5</strain>
    </source>
</reference>